<evidence type="ECO:0000256" key="1">
    <source>
        <dbReference type="SAM" id="Coils"/>
    </source>
</evidence>
<feature type="coiled-coil region" evidence="1">
    <location>
        <begin position="44"/>
        <end position="74"/>
    </location>
</feature>
<keyword evidence="3" id="KW-1185">Reference proteome</keyword>
<name>A0A834JVU0_VESGE</name>
<dbReference type="AlphaFoldDB" id="A0A834JVU0"/>
<gene>
    <name evidence="2" type="ORF">HZH68_009669</name>
</gene>
<dbReference type="Proteomes" id="UP000617340">
    <property type="component" value="Unassembled WGS sequence"/>
</dbReference>
<evidence type="ECO:0000313" key="3">
    <source>
        <dbReference type="Proteomes" id="UP000617340"/>
    </source>
</evidence>
<accession>A0A834JVU0</accession>
<comment type="caution">
    <text evidence="2">The sequence shown here is derived from an EMBL/GenBank/DDBJ whole genome shotgun (WGS) entry which is preliminary data.</text>
</comment>
<protein>
    <submittedName>
        <fullName evidence="2">Uncharacterized protein</fullName>
    </submittedName>
</protein>
<organism evidence="2 3">
    <name type="scientific">Vespula germanica</name>
    <name type="common">German yellow jacket</name>
    <name type="synonym">Paravespula germanica</name>
    <dbReference type="NCBI Taxonomy" id="30212"/>
    <lineage>
        <taxon>Eukaryota</taxon>
        <taxon>Metazoa</taxon>
        <taxon>Ecdysozoa</taxon>
        <taxon>Arthropoda</taxon>
        <taxon>Hexapoda</taxon>
        <taxon>Insecta</taxon>
        <taxon>Pterygota</taxon>
        <taxon>Neoptera</taxon>
        <taxon>Endopterygota</taxon>
        <taxon>Hymenoptera</taxon>
        <taxon>Apocrita</taxon>
        <taxon>Aculeata</taxon>
        <taxon>Vespoidea</taxon>
        <taxon>Vespidae</taxon>
        <taxon>Vespinae</taxon>
        <taxon>Vespula</taxon>
    </lineage>
</organism>
<dbReference type="EMBL" id="JACSDZ010000009">
    <property type="protein sequence ID" value="KAF7395619.1"/>
    <property type="molecule type" value="Genomic_DNA"/>
</dbReference>
<reference evidence="2" key="1">
    <citation type="journal article" date="2020" name="G3 (Bethesda)">
        <title>High-Quality Assemblies for Three Invasive Social Wasps from the &lt;i&gt;Vespula&lt;/i&gt; Genus.</title>
        <authorList>
            <person name="Harrop T.W.R."/>
            <person name="Guhlin J."/>
            <person name="McLaughlin G.M."/>
            <person name="Permina E."/>
            <person name="Stockwell P."/>
            <person name="Gilligan J."/>
            <person name="Le Lec M.F."/>
            <person name="Gruber M.A.M."/>
            <person name="Quinn O."/>
            <person name="Lovegrove M."/>
            <person name="Duncan E.J."/>
            <person name="Remnant E.J."/>
            <person name="Van Eeckhoven J."/>
            <person name="Graham B."/>
            <person name="Knapp R.A."/>
            <person name="Langford K.W."/>
            <person name="Kronenberg Z."/>
            <person name="Press M.O."/>
            <person name="Eacker S.M."/>
            <person name="Wilson-Rankin E.E."/>
            <person name="Purcell J."/>
            <person name="Lester P.J."/>
            <person name="Dearden P.K."/>
        </authorList>
    </citation>
    <scope>NUCLEOTIDE SEQUENCE</scope>
    <source>
        <strain evidence="2">Linc-1</strain>
    </source>
</reference>
<proteinExistence type="predicted"/>
<keyword evidence="1" id="KW-0175">Coiled coil</keyword>
<evidence type="ECO:0000313" key="2">
    <source>
        <dbReference type="EMBL" id="KAF7395619.1"/>
    </source>
</evidence>
<sequence>MDSWRYRANVNVEIIVSHEFTVLPTLIQRTRDNNCEWSLAKIEMTKARVRYQQQQQQQRQQQQQQQQLQQQQLTS</sequence>